<organism evidence="2 3">
    <name type="scientific">Protopolystoma xenopodis</name>
    <dbReference type="NCBI Taxonomy" id="117903"/>
    <lineage>
        <taxon>Eukaryota</taxon>
        <taxon>Metazoa</taxon>
        <taxon>Spiralia</taxon>
        <taxon>Lophotrochozoa</taxon>
        <taxon>Platyhelminthes</taxon>
        <taxon>Monogenea</taxon>
        <taxon>Polyopisthocotylea</taxon>
        <taxon>Polystomatidea</taxon>
        <taxon>Polystomatidae</taxon>
        <taxon>Protopolystoma</taxon>
    </lineage>
</organism>
<proteinExistence type="predicted"/>
<feature type="coiled-coil region" evidence="1">
    <location>
        <begin position="34"/>
        <end position="75"/>
    </location>
</feature>
<keyword evidence="3" id="KW-1185">Reference proteome</keyword>
<comment type="caution">
    <text evidence="2">The sequence shown here is derived from an EMBL/GenBank/DDBJ whole genome shotgun (WGS) entry which is preliminary data.</text>
</comment>
<sequence length="87" mass="10006">MLSSFRKAYLSEYAFLQNTSNICFVFLVYNIFKRTKAELEVESLMGELEMTRKRLVKAQSEAAESRAAYVDAEAKASRSILTRKLIE</sequence>
<reference evidence="2" key="1">
    <citation type="submission" date="2018-11" db="EMBL/GenBank/DDBJ databases">
        <authorList>
            <consortium name="Pathogen Informatics"/>
        </authorList>
    </citation>
    <scope>NUCLEOTIDE SEQUENCE</scope>
</reference>
<evidence type="ECO:0000313" key="2">
    <source>
        <dbReference type="EMBL" id="VEL19782.1"/>
    </source>
</evidence>
<gene>
    <name evidence="2" type="ORF">PXEA_LOCUS13222</name>
</gene>
<evidence type="ECO:0000256" key="1">
    <source>
        <dbReference type="SAM" id="Coils"/>
    </source>
</evidence>
<dbReference type="EMBL" id="CAAALY010043265">
    <property type="protein sequence ID" value="VEL19782.1"/>
    <property type="molecule type" value="Genomic_DNA"/>
</dbReference>
<accession>A0A3S5CGQ3</accession>
<protein>
    <submittedName>
        <fullName evidence="2">Uncharacterized protein</fullName>
    </submittedName>
</protein>
<evidence type="ECO:0000313" key="3">
    <source>
        <dbReference type="Proteomes" id="UP000784294"/>
    </source>
</evidence>
<name>A0A3S5CGQ3_9PLAT</name>
<dbReference type="Proteomes" id="UP000784294">
    <property type="component" value="Unassembled WGS sequence"/>
</dbReference>
<keyword evidence="1" id="KW-0175">Coiled coil</keyword>
<dbReference type="AlphaFoldDB" id="A0A3S5CGQ3"/>